<keyword evidence="2" id="KW-0479">Metal-binding</keyword>
<sequence length="327" mass="35997">MDVTSSRIDSRHGWAAGRPDTRPAATVQRERWRRPPRLRTIRLGRMELTYVPDGAVFLKPTGWLPDATARDWAAYADHLDENGHLVAGIGALLVRYRRRALLIDAGIGPVVMPDEPDNPMTGATHGGALLRNLARLGVAGRIDAVAFTHLHTDHFGWTLYPGPGGVPPFGTARYLVNESEWDWWHALPPELVAALPDWARNSITTPQMLAAITARVQPFVNGAEVFPGVRAQEIPGHTAGHTAFALKSMGRRLVMIGDALHSPVQVRHPEWACGSDFDPAEGIRRRRMLVDRLAATGDLAFGIHFADVPFGRVHRDGDGRTTWIPYG</sequence>
<dbReference type="PANTHER" id="PTHR42978:SF6">
    <property type="entry name" value="QUORUM-QUENCHING LACTONASE YTNP-RELATED"/>
    <property type="match status" value="1"/>
</dbReference>
<comment type="caution">
    <text evidence="7">The sequence shown here is derived from an EMBL/GenBank/DDBJ whole genome shotgun (WGS) entry which is preliminary data.</text>
</comment>
<organism evidence="7 8">
    <name type="scientific">Nocardia vulneris</name>
    <dbReference type="NCBI Taxonomy" id="1141657"/>
    <lineage>
        <taxon>Bacteria</taxon>
        <taxon>Bacillati</taxon>
        <taxon>Actinomycetota</taxon>
        <taxon>Actinomycetes</taxon>
        <taxon>Mycobacteriales</taxon>
        <taxon>Nocardiaceae</taxon>
        <taxon>Nocardia</taxon>
    </lineage>
</organism>
<dbReference type="InterPro" id="IPR001279">
    <property type="entry name" value="Metallo-B-lactamas"/>
</dbReference>
<proteinExistence type="inferred from homology"/>
<evidence type="ECO:0000256" key="4">
    <source>
        <dbReference type="ARBA" id="ARBA00022833"/>
    </source>
</evidence>
<evidence type="ECO:0000256" key="1">
    <source>
        <dbReference type="ARBA" id="ARBA00007749"/>
    </source>
</evidence>
<evidence type="ECO:0000313" key="8">
    <source>
        <dbReference type="Proteomes" id="UP000031364"/>
    </source>
</evidence>
<comment type="similarity">
    <text evidence="1">Belongs to the metallo-beta-lactamase superfamily.</text>
</comment>
<evidence type="ECO:0000256" key="3">
    <source>
        <dbReference type="ARBA" id="ARBA00022801"/>
    </source>
</evidence>
<evidence type="ECO:0000256" key="5">
    <source>
        <dbReference type="SAM" id="MobiDB-lite"/>
    </source>
</evidence>
<evidence type="ECO:0000256" key="2">
    <source>
        <dbReference type="ARBA" id="ARBA00022723"/>
    </source>
</evidence>
<reference evidence="7 8" key="1">
    <citation type="journal article" date="2014" name="Int. J. Syst. Evol. Microbiol.">
        <title>Nocardia vulneris sp. nov., isolated from wounds of human patients in North America.</title>
        <authorList>
            <person name="Lasker B.A."/>
            <person name="Bell M."/>
            <person name="Klenk H.P."/>
            <person name="Sproer C."/>
            <person name="Schumann C."/>
            <person name="Schumann P."/>
            <person name="Brown J.M."/>
        </authorList>
    </citation>
    <scope>NUCLEOTIDE SEQUENCE [LARGE SCALE GENOMIC DNA]</scope>
    <source>
        <strain evidence="7 8">W9851</strain>
    </source>
</reference>
<dbReference type="SMART" id="SM00849">
    <property type="entry name" value="Lactamase_B"/>
    <property type="match status" value="1"/>
</dbReference>
<gene>
    <name evidence="7" type="ORF">FG87_15285</name>
</gene>
<accession>A0ABR4ZF54</accession>
<evidence type="ECO:0000313" key="7">
    <source>
        <dbReference type="EMBL" id="KIA64027.1"/>
    </source>
</evidence>
<keyword evidence="3" id="KW-0378">Hydrolase</keyword>
<dbReference type="PANTHER" id="PTHR42978">
    <property type="entry name" value="QUORUM-QUENCHING LACTONASE YTNP-RELATED-RELATED"/>
    <property type="match status" value="1"/>
</dbReference>
<dbReference type="Proteomes" id="UP000031364">
    <property type="component" value="Unassembled WGS sequence"/>
</dbReference>
<keyword evidence="4" id="KW-0862">Zinc</keyword>
<dbReference type="EMBL" id="JNFP01000016">
    <property type="protein sequence ID" value="KIA64027.1"/>
    <property type="molecule type" value="Genomic_DNA"/>
</dbReference>
<feature type="domain" description="Metallo-beta-lactamase" evidence="6">
    <location>
        <begin position="88"/>
        <end position="303"/>
    </location>
</feature>
<dbReference type="Pfam" id="PF00753">
    <property type="entry name" value="Lactamase_B"/>
    <property type="match status" value="1"/>
</dbReference>
<keyword evidence="8" id="KW-1185">Reference proteome</keyword>
<evidence type="ECO:0000259" key="6">
    <source>
        <dbReference type="SMART" id="SM00849"/>
    </source>
</evidence>
<feature type="region of interest" description="Disordered" evidence="5">
    <location>
        <begin position="1"/>
        <end position="31"/>
    </location>
</feature>
<dbReference type="SUPFAM" id="SSF56281">
    <property type="entry name" value="Metallo-hydrolase/oxidoreductase"/>
    <property type="match status" value="1"/>
</dbReference>
<dbReference type="InterPro" id="IPR051013">
    <property type="entry name" value="MBL_superfamily_lactonases"/>
</dbReference>
<name>A0ABR4ZF54_9NOCA</name>
<dbReference type="Gene3D" id="3.60.15.10">
    <property type="entry name" value="Ribonuclease Z/Hydroxyacylglutathione hydrolase-like"/>
    <property type="match status" value="1"/>
</dbReference>
<protein>
    <submittedName>
        <fullName evidence="7">Metallo-beta-lactamase</fullName>
    </submittedName>
</protein>
<dbReference type="InterPro" id="IPR036866">
    <property type="entry name" value="RibonucZ/Hydroxyglut_hydro"/>
</dbReference>